<dbReference type="EMBL" id="PHKW01000002">
    <property type="protein sequence ID" value="PKV17800.1"/>
    <property type="molecule type" value="Genomic_DNA"/>
</dbReference>
<keyword evidence="4" id="KW-1185">Reference proteome</keyword>
<accession>A0A2N3RM18</accession>
<evidence type="ECO:0000313" key="3">
    <source>
        <dbReference type="Proteomes" id="UP000233720"/>
    </source>
</evidence>
<reference evidence="3 4" key="1">
    <citation type="submission" date="2017-11" db="EMBL/GenBank/DDBJ databases">
        <title>Xanthomonas prunicola sp. nov., a novel pathogen that affects nectarine (Prunus persica var. nectarine) trees.</title>
        <authorList>
            <person name="Lopez M."/>
            <person name="Lopez-Soriano P."/>
            <person name="Garita-Cambronero J."/>
            <person name="Beltran C."/>
            <person name="Taghouti G."/>
            <person name="Portier P."/>
            <person name="Cubero J."/>
            <person name="Fischer-Le Saux M."/>
            <person name="Marco-Noales E."/>
        </authorList>
    </citation>
    <scope>NUCLEOTIDE SEQUENCE [LARGE SCALE GENOMIC DNA]</scope>
    <source>
        <strain evidence="1 3">CFBP8353</strain>
        <strain evidence="2 4">CFBP8354</strain>
    </source>
</reference>
<dbReference type="EMBL" id="PHKV01000002">
    <property type="protein sequence ID" value="PKV13525.1"/>
    <property type="molecule type" value="Genomic_DNA"/>
</dbReference>
<evidence type="ECO:0000313" key="2">
    <source>
        <dbReference type="EMBL" id="PKV17800.1"/>
    </source>
</evidence>
<comment type="caution">
    <text evidence="1">The sequence shown here is derived from an EMBL/GenBank/DDBJ whole genome shotgun (WGS) entry which is preliminary data.</text>
</comment>
<dbReference type="OrthoDB" id="9928149at2"/>
<proteinExistence type="predicted"/>
<dbReference type="AlphaFoldDB" id="A0A2N3RM18"/>
<dbReference type="Proteomes" id="UP000233748">
    <property type="component" value="Unassembled WGS sequence"/>
</dbReference>
<evidence type="ECO:0000313" key="1">
    <source>
        <dbReference type="EMBL" id="PKV13525.1"/>
    </source>
</evidence>
<evidence type="ECO:0000313" key="4">
    <source>
        <dbReference type="Proteomes" id="UP000233748"/>
    </source>
</evidence>
<organism evidence="1 3">
    <name type="scientific">Xanthomonas prunicola</name>
    <dbReference type="NCBI Taxonomy" id="2053930"/>
    <lineage>
        <taxon>Bacteria</taxon>
        <taxon>Pseudomonadati</taxon>
        <taxon>Pseudomonadota</taxon>
        <taxon>Gammaproteobacteria</taxon>
        <taxon>Lysobacterales</taxon>
        <taxon>Lysobacteraceae</taxon>
        <taxon>Xanthomonas</taxon>
    </lineage>
</organism>
<protein>
    <submittedName>
        <fullName evidence="1">Uncharacterized protein</fullName>
    </submittedName>
</protein>
<sequence length="85" mass="9017">MLKAPATADADAINNASAAMLPIQRLLMLLSPMQSQAGVAQRQLPCIRCSGENAANVPDGTVWLKSRDSGFGNARTVETRCSRDS</sequence>
<name>A0A2N3RM18_9XANT</name>
<gene>
    <name evidence="1" type="ORF">XpruCFBP8353_07430</name>
    <name evidence="2" type="ORF">XpruCFBP8354_07425</name>
</gene>
<dbReference type="Proteomes" id="UP000233720">
    <property type="component" value="Unassembled WGS sequence"/>
</dbReference>